<dbReference type="AlphaFoldDB" id="A0A439DKN6"/>
<feature type="region of interest" description="Disordered" evidence="1">
    <location>
        <begin position="143"/>
        <end position="173"/>
    </location>
</feature>
<keyword evidence="3" id="KW-1185">Reference proteome</keyword>
<gene>
    <name evidence="2" type="ORF">EKO27_g26</name>
</gene>
<protein>
    <submittedName>
        <fullName evidence="2">Uncharacterized protein</fullName>
    </submittedName>
</protein>
<dbReference type="EMBL" id="RYZI01000001">
    <property type="protein sequence ID" value="RWA14979.1"/>
    <property type="molecule type" value="Genomic_DNA"/>
</dbReference>
<comment type="caution">
    <text evidence="2">The sequence shown here is derived from an EMBL/GenBank/DDBJ whole genome shotgun (WGS) entry which is preliminary data.</text>
</comment>
<evidence type="ECO:0000313" key="2">
    <source>
        <dbReference type="EMBL" id="RWA14979.1"/>
    </source>
</evidence>
<accession>A0A439DKN6</accession>
<evidence type="ECO:0000256" key="1">
    <source>
        <dbReference type="SAM" id="MobiDB-lite"/>
    </source>
</evidence>
<organism evidence="2 3">
    <name type="scientific">Xylaria grammica</name>
    <dbReference type="NCBI Taxonomy" id="363999"/>
    <lineage>
        <taxon>Eukaryota</taxon>
        <taxon>Fungi</taxon>
        <taxon>Dikarya</taxon>
        <taxon>Ascomycota</taxon>
        <taxon>Pezizomycotina</taxon>
        <taxon>Sordariomycetes</taxon>
        <taxon>Xylariomycetidae</taxon>
        <taxon>Xylariales</taxon>
        <taxon>Xylariaceae</taxon>
        <taxon>Xylaria</taxon>
    </lineage>
</organism>
<name>A0A439DKN6_9PEZI</name>
<proteinExistence type="predicted"/>
<feature type="compositionally biased region" description="Basic residues" evidence="1">
    <location>
        <begin position="143"/>
        <end position="152"/>
    </location>
</feature>
<evidence type="ECO:0000313" key="3">
    <source>
        <dbReference type="Proteomes" id="UP000286045"/>
    </source>
</evidence>
<reference evidence="2 3" key="1">
    <citation type="submission" date="2018-12" db="EMBL/GenBank/DDBJ databases">
        <title>Draft genome sequence of Xylaria grammica IHI A82.</title>
        <authorList>
            <person name="Buettner E."/>
            <person name="Kellner H."/>
        </authorList>
    </citation>
    <scope>NUCLEOTIDE SEQUENCE [LARGE SCALE GENOMIC DNA]</scope>
    <source>
        <strain evidence="2 3">IHI A82</strain>
    </source>
</reference>
<sequence>MLAPTIEECKEHVIIDLVKGTGYATSLASLQRANTAATSTLKTSLGLARSTVELALFWTVYLLIHTAATSLGFRVIAHSLLYLCTGSVVPHVRRSVMNHTGGHDGTYDNHDRPTIRAYPLQQIILGTKADPTTIKNVRHKRRRLGARSKGSKRGAEIRNLGGSRRAGSASQARKAKMNFTEKAYKAEVRRQVQKRAVTITKPPLEVEKSEDSKNEVIPAVHELEARRNVCALFTDADQIAVIATA</sequence>
<dbReference type="Proteomes" id="UP000286045">
    <property type="component" value="Unassembled WGS sequence"/>
</dbReference>